<dbReference type="PIRSF" id="PIRSF005902">
    <property type="entry name" value="DNase_TatD"/>
    <property type="match status" value="1"/>
</dbReference>
<reference evidence="4 5" key="1">
    <citation type="submission" date="2015-06" db="EMBL/GenBank/DDBJ databases">
        <title>Draft genome sequence of the purine-degrading Clostridium cylindrosporum HC-1 (DSM 605).</title>
        <authorList>
            <person name="Poehlein A."/>
            <person name="Schiel-Bengelsdorf B."/>
            <person name="Bengelsdorf F."/>
            <person name="Daniel R."/>
            <person name="Duerre P."/>
        </authorList>
    </citation>
    <scope>NUCLEOTIDE SEQUENCE [LARGE SCALE GENOMIC DNA]</scope>
    <source>
        <strain evidence="4 5">DSM 605</strain>
    </source>
</reference>
<dbReference type="OrthoDB" id="9810005at2"/>
<keyword evidence="1 3" id="KW-0479">Metal-binding</keyword>
<organism evidence="4 5">
    <name type="scientific">Clostridium cylindrosporum DSM 605</name>
    <dbReference type="NCBI Taxonomy" id="1121307"/>
    <lineage>
        <taxon>Bacteria</taxon>
        <taxon>Bacillati</taxon>
        <taxon>Bacillota</taxon>
        <taxon>Clostridia</taxon>
        <taxon>Eubacteriales</taxon>
        <taxon>Clostridiaceae</taxon>
        <taxon>Clostridium</taxon>
    </lineage>
</organism>
<keyword evidence="5" id="KW-1185">Reference proteome</keyword>
<sequence>MIFDSHAHYDSEMFNEDRNDVIDKINKAGVTRVLNCAANLKGCEDTLSLTSKHDFFYGALGVHPHDAEELLGGINILGDMFGKSDKILAVGEIGLDYYYDISDREIQKKIFREQMVLARDLNLPVVIHDRDAHEDTLKILKEFKSVKGVLHCYSGSPEFAKEVLKLDYYLGFTGVITFKNARKSLEVLEQTPLDRILVETDCPYLTPVPNRGKRNDSSYLIHTLNVMAKTIGKTYNETCQLTFENASNLFGLK</sequence>
<evidence type="ECO:0000313" key="4">
    <source>
        <dbReference type="EMBL" id="KMT22932.1"/>
    </source>
</evidence>
<feature type="binding site" evidence="3">
    <location>
        <position position="8"/>
    </location>
    <ligand>
        <name>a divalent metal cation</name>
        <dbReference type="ChEBI" id="CHEBI:60240"/>
        <label>1</label>
    </ligand>
</feature>
<dbReference type="InterPro" id="IPR015991">
    <property type="entry name" value="TatD/YcfH-like"/>
</dbReference>
<dbReference type="InterPro" id="IPR032466">
    <property type="entry name" value="Metal_Hydrolase"/>
</dbReference>
<dbReference type="EMBL" id="LFVU01000004">
    <property type="protein sequence ID" value="KMT22932.1"/>
    <property type="molecule type" value="Genomic_DNA"/>
</dbReference>
<dbReference type="NCBIfam" id="TIGR00010">
    <property type="entry name" value="YchF/TatD family DNA exonuclease"/>
    <property type="match status" value="1"/>
</dbReference>
<dbReference type="PATRIC" id="fig|1121307.3.peg.2109"/>
<feature type="binding site" evidence="3">
    <location>
        <position position="151"/>
    </location>
    <ligand>
        <name>a divalent metal cation</name>
        <dbReference type="ChEBI" id="CHEBI:60240"/>
        <label>2</label>
    </ligand>
</feature>
<dbReference type="SUPFAM" id="SSF51556">
    <property type="entry name" value="Metallo-dependent hydrolases"/>
    <property type="match status" value="1"/>
</dbReference>
<dbReference type="PROSITE" id="PS01090">
    <property type="entry name" value="TATD_2"/>
    <property type="match status" value="1"/>
</dbReference>
<feature type="binding site" evidence="3">
    <location>
        <position position="201"/>
    </location>
    <ligand>
        <name>a divalent metal cation</name>
        <dbReference type="ChEBI" id="CHEBI:60240"/>
        <label>1</label>
    </ligand>
</feature>
<keyword evidence="2 4" id="KW-0378">Hydrolase</keyword>
<dbReference type="FunFam" id="3.20.20.140:FF:000005">
    <property type="entry name" value="TatD family hydrolase"/>
    <property type="match status" value="1"/>
</dbReference>
<dbReference type="STRING" id="1121307.CLCY_5c01710"/>
<dbReference type="InterPro" id="IPR001130">
    <property type="entry name" value="TatD-like"/>
</dbReference>
<comment type="caution">
    <text evidence="4">The sequence shown here is derived from an EMBL/GenBank/DDBJ whole genome shotgun (WGS) entry which is preliminary data.</text>
</comment>
<dbReference type="Gene3D" id="3.20.20.140">
    <property type="entry name" value="Metal-dependent hydrolases"/>
    <property type="match status" value="1"/>
</dbReference>
<dbReference type="PANTHER" id="PTHR46124">
    <property type="entry name" value="D-AMINOACYL-TRNA DEACYLASE"/>
    <property type="match status" value="1"/>
</dbReference>
<gene>
    <name evidence="4" type="ORF">CLCY_5c01710</name>
</gene>
<dbReference type="InterPro" id="IPR018228">
    <property type="entry name" value="DNase_TatD-rel_CS"/>
</dbReference>
<evidence type="ECO:0000256" key="2">
    <source>
        <dbReference type="ARBA" id="ARBA00022801"/>
    </source>
</evidence>
<feature type="binding site" evidence="3">
    <location>
        <position position="6"/>
    </location>
    <ligand>
        <name>a divalent metal cation</name>
        <dbReference type="ChEBI" id="CHEBI:60240"/>
        <label>1</label>
    </ligand>
</feature>
<name>A0A0J8DAQ4_CLOCY</name>
<dbReference type="GO" id="GO:0016788">
    <property type="term" value="F:hydrolase activity, acting on ester bonds"/>
    <property type="evidence" value="ECO:0007669"/>
    <property type="project" value="InterPro"/>
</dbReference>
<dbReference type="AlphaFoldDB" id="A0A0J8DAQ4"/>
<evidence type="ECO:0000256" key="1">
    <source>
        <dbReference type="ARBA" id="ARBA00022723"/>
    </source>
</evidence>
<feature type="binding site" evidence="3">
    <location>
        <position position="128"/>
    </location>
    <ligand>
        <name>a divalent metal cation</name>
        <dbReference type="ChEBI" id="CHEBI:60240"/>
        <label>2</label>
    </ligand>
</feature>
<evidence type="ECO:0000313" key="5">
    <source>
        <dbReference type="Proteomes" id="UP000036756"/>
    </source>
</evidence>
<protein>
    <submittedName>
        <fullName evidence="4">Hydrolase, TatD family</fullName>
    </submittedName>
</protein>
<dbReference type="GO" id="GO:0004536">
    <property type="term" value="F:DNA nuclease activity"/>
    <property type="evidence" value="ECO:0007669"/>
    <property type="project" value="InterPro"/>
</dbReference>
<dbReference type="Pfam" id="PF01026">
    <property type="entry name" value="TatD_DNase"/>
    <property type="match status" value="1"/>
</dbReference>
<feature type="binding site" evidence="3">
    <location>
        <position position="92"/>
    </location>
    <ligand>
        <name>a divalent metal cation</name>
        <dbReference type="ChEBI" id="CHEBI:60240"/>
        <label>1</label>
    </ligand>
</feature>
<dbReference type="RefSeq" id="WP_048569656.1">
    <property type="nucleotide sequence ID" value="NZ_LFVU01000004.1"/>
</dbReference>
<dbReference type="CDD" id="cd01310">
    <property type="entry name" value="TatD_DNAse"/>
    <property type="match status" value="1"/>
</dbReference>
<evidence type="ECO:0000256" key="3">
    <source>
        <dbReference type="PIRSR" id="PIRSR005902-1"/>
    </source>
</evidence>
<accession>A0A0J8DAQ4</accession>
<dbReference type="GO" id="GO:0046872">
    <property type="term" value="F:metal ion binding"/>
    <property type="evidence" value="ECO:0007669"/>
    <property type="project" value="UniProtKB-KW"/>
</dbReference>
<dbReference type="PANTHER" id="PTHR46124:SF2">
    <property type="entry name" value="D-AMINOACYL-TRNA DEACYLASE"/>
    <property type="match status" value="1"/>
</dbReference>
<dbReference type="Proteomes" id="UP000036756">
    <property type="component" value="Unassembled WGS sequence"/>
</dbReference>
<dbReference type="PROSITE" id="PS01091">
    <property type="entry name" value="TATD_3"/>
    <property type="match status" value="1"/>
</dbReference>
<proteinExistence type="predicted"/>
<dbReference type="GO" id="GO:0005829">
    <property type="term" value="C:cytosol"/>
    <property type="evidence" value="ECO:0007669"/>
    <property type="project" value="TreeGrafter"/>
</dbReference>